<reference evidence="12" key="1">
    <citation type="submission" date="2006-02" db="EMBL/GenBank/DDBJ databases">
        <title>Complete sequence of chromosome of Rhodoferax ferrireducens DSM 15236.</title>
        <authorList>
            <person name="Copeland A."/>
            <person name="Lucas S."/>
            <person name="Lapidus A."/>
            <person name="Barry K."/>
            <person name="Detter J.C."/>
            <person name="Glavina del Rio T."/>
            <person name="Hammon N."/>
            <person name="Israni S."/>
            <person name="Pitluck S."/>
            <person name="Brettin T."/>
            <person name="Bruce D."/>
            <person name="Han C."/>
            <person name="Tapia R."/>
            <person name="Gilna P."/>
            <person name="Kiss H."/>
            <person name="Schmutz J."/>
            <person name="Larimer F."/>
            <person name="Land M."/>
            <person name="Kyrpides N."/>
            <person name="Ivanova N."/>
            <person name="Richardson P."/>
        </authorList>
    </citation>
    <scope>NUCLEOTIDE SEQUENCE [LARGE SCALE GENOMIC DNA]</scope>
    <source>
        <strain evidence="12">ATCC BAA-621 / DSM 15236 / T118</strain>
    </source>
</reference>
<keyword evidence="8" id="KW-0411">Iron-sulfur</keyword>
<dbReference type="PROSITE" id="PS51384">
    <property type="entry name" value="FAD_FR"/>
    <property type="match status" value="1"/>
</dbReference>
<keyword evidence="6" id="KW-0560">Oxidoreductase</keyword>
<dbReference type="Gene3D" id="3.10.20.30">
    <property type="match status" value="1"/>
</dbReference>
<dbReference type="PROSITE" id="PS51085">
    <property type="entry name" value="2FE2S_FER_2"/>
    <property type="match status" value="1"/>
</dbReference>
<dbReference type="SUPFAM" id="SSF52343">
    <property type="entry name" value="Ferredoxin reductase-like, C-terminal NADP-linked domain"/>
    <property type="match status" value="1"/>
</dbReference>
<evidence type="ECO:0000256" key="3">
    <source>
        <dbReference type="ARBA" id="ARBA00022714"/>
    </source>
</evidence>
<dbReference type="InterPro" id="IPR006058">
    <property type="entry name" value="2Fe2S_fd_BS"/>
</dbReference>
<evidence type="ECO:0000313" key="11">
    <source>
        <dbReference type="EMBL" id="ABD68249.1"/>
    </source>
</evidence>
<evidence type="ECO:0000256" key="1">
    <source>
        <dbReference type="ARBA" id="ARBA00001974"/>
    </source>
</evidence>
<dbReference type="AlphaFoldDB" id="Q221Q4"/>
<dbReference type="GO" id="GO:0016491">
    <property type="term" value="F:oxidoreductase activity"/>
    <property type="evidence" value="ECO:0007669"/>
    <property type="project" value="UniProtKB-KW"/>
</dbReference>
<dbReference type="GO" id="GO:0051537">
    <property type="term" value="F:2 iron, 2 sulfur cluster binding"/>
    <property type="evidence" value="ECO:0007669"/>
    <property type="project" value="UniProtKB-KW"/>
</dbReference>
<keyword evidence="12" id="KW-1185">Reference proteome</keyword>
<dbReference type="eggNOG" id="COG1018">
    <property type="taxonomic scope" value="Bacteria"/>
</dbReference>
<protein>
    <submittedName>
        <fullName evidence="11">Oxidoreductase FAD/NAD(P)-binding</fullName>
    </submittedName>
</protein>
<comment type="cofactor">
    <cofactor evidence="1">
        <name>FAD</name>
        <dbReference type="ChEBI" id="CHEBI:57692"/>
    </cofactor>
</comment>
<evidence type="ECO:0000313" key="12">
    <source>
        <dbReference type="Proteomes" id="UP000008332"/>
    </source>
</evidence>
<dbReference type="InterPro" id="IPR017938">
    <property type="entry name" value="Riboflavin_synthase-like_b-brl"/>
</dbReference>
<dbReference type="Pfam" id="PF00175">
    <property type="entry name" value="NAD_binding_1"/>
    <property type="match status" value="1"/>
</dbReference>
<evidence type="ECO:0000256" key="8">
    <source>
        <dbReference type="ARBA" id="ARBA00023014"/>
    </source>
</evidence>
<dbReference type="InterPro" id="IPR001041">
    <property type="entry name" value="2Fe-2S_ferredoxin-type"/>
</dbReference>
<evidence type="ECO:0000256" key="4">
    <source>
        <dbReference type="ARBA" id="ARBA00022723"/>
    </source>
</evidence>
<feature type="domain" description="2Fe-2S ferredoxin-type" evidence="9">
    <location>
        <begin position="306"/>
        <end position="390"/>
    </location>
</feature>
<dbReference type="CDD" id="cd06184">
    <property type="entry name" value="flavohem_like_fad_nad_binding"/>
    <property type="match status" value="1"/>
</dbReference>
<evidence type="ECO:0000256" key="7">
    <source>
        <dbReference type="ARBA" id="ARBA00023004"/>
    </source>
</evidence>
<evidence type="ECO:0000256" key="6">
    <source>
        <dbReference type="ARBA" id="ARBA00023002"/>
    </source>
</evidence>
<evidence type="ECO:0000259" key="10">
    <source>
        <dbReference type="PROSITE" id="PS51384"/>
    </source>
</evidence>
<dbReference type="SUPFAM" id="SSF54292">
    <property type="entry name" value="2Fe-2S ferredoxin-like"/>
    <property type="match status" value="1"/>
</dbReference>
<dbReference type="STRING" id="338969.Rfer_0497"/>
<dbReference type="Gene3D" id="2.40.30.10">
    <property type="entry name" value="Translation factors"/>
    <property type="match status" value="1"/>
</dbReference>
<dbReference type="InterPro" id="IPR001433">
    <property type="entry name" value="OxRdtase_FAD/NAD-bd"/>
</dbReference>
<organism evidence="11 12">
    <name type="scientific">Albidiferax ferrireducens (strain ATCC BAA-621 / DSM 15236 / T118)</name>
    <name type="common">Rhodoferax ferrireducens</name>
    <dbReference type="NCBI Taxonomy" id="338969"/>
    <lineage>
        <taxon>Bacteria</taxon>
        <taxon>Pseudomonadati</taxon>
        <taxon>Pseudomonadota</taxon>
        <taxon>Betaproteobacteria</taxon>
        <taxon>Burkholderiales</taxon>
        <taxon>Comamonadaceae</taxon>
        <taxon>Rhodoferax</taxon>
    </lineage>
</organism>
<evidence type="ECO:0000259" key="9">
    <source>
        <dbReference type="PROSITE" id="PS51085"/>
    </source>
</evidence>
<dbReference type="PANTHER" id="PTHR47354:SF8">
    <property type="entry name" value="1,2-PHENYLACETYL-COA EPOXIDASE, SUBUNIT E"/>
    <property type="match status" value="1"/>
</dbReference>
<dbReference type="OrthoDB" id="9796486at2"/>
<evidence type="ECO:0000256" key="5">
    <source>
        <dbReference type="ARBA" id="ARBA00022827"/>
    </source>
</evidence>
<dbReference type="PANTHER" id="PTHR47354">
    <property type="entry name" value="NADH OXIDOREDUCTASE HCR"/>
    <property type="match status" value="1"/>
</dbReference>
<dbReference type="InterPro" id="IPR036010">
    <property type="entry name" value="2Fe-2S_ferredoxin-like_sf"/>
</dbReference>
<name>Q221Q4_ALBFT</name>
<accession>Q221Q4</accession>
<dbReference type="PROSITE" id="PS00197">
    <property type="entry name" value="2FE2S_FER_1"/>
    <property type="match status" value="1"/>
</dbReference>
<keyword evidence="2" id="KW-0285">Flavoprotein</keyword>
<dbReference type="Pfam" id="PF00111">
    <property type="entry name" value="Fer2"/>
    <property type="match status" value="1"/>
</dbReference>
<dbReference type="HOGENOM" id="CLU_003827_14_4_4"/>
<dbReference type="InterPro" id="IPR017927">
    <property type="entry name" value="FAD-bd_FR_type"/>
</dbReference>
<gene>
    <name evidence="11" type="ordered locus">Rfer_0497</name>
</gene>
<dbReference type="InterPro" id="IPR039261">
    <property type="entry name" value="FNR_nucleotide-bd"/>
</dbReference>
<keyword evidence="7" id="KW-0408">Iron</keyword>
<dbReference type="SUPFAM" id="SSF63380">
    <property type="entry name" value="Riboflavin synthase domain-like"/>
    <property type="match status" value="1"/>
</dbReference>
<proteinExistence type="predicted"/>
<dbReference type="KEGG" id="rfr:Rfer_0497"/>
<keyword evidence="4" id="KW-0479">Metal-binding</keyword>
<keyword evidence="3" id="KW-0001">2Fe-2S</keyword>
<dbReference type="GO" id="GO:0050660">
    <property type="term" value="F:flavin adenine dinucleotide binding"/>
    <property type="evidence" value="ECO:0007669"/>
    <property type="project" value="TreeGrafter"/>
</dbReference>
<dbReference type="EMBL" id="CP000267">
    <property type="protein sequence ID" value="ABD68249.1"/>
    <property type="molecule type" value="Genomic_DNA"/>
</dbReference>
<evidence type="ECO:0000256" key="2">
    <source>
        <dbReference type="ARBA" id="ARBA00022630"/>
    </source>
</evidence>
<feature type="domain" description="FAD-binding FR-type" evidence="10">
    <location>
        <begin position="29"/>
        <end position="150"/>
    </location>
</feature>
<dbReference type="GO" id="GO:0046872">
    <property type="term" value="F:metal ion binding"/>
    <property type="evidence" value="ECO:0007669"/>
    <property type="project" value="UniProtKB-KW"/>
</dbReference>
<dbReference type="CDD" id="cd00207">
    <property type="entry name" value="fer2"/>
    <property type="match status" value="1"/>
</dbReference>
<dbReference type="Proteomes" id="UP000008332">
    <property type="component" value="Chromosome"/>
</dbReference>
<keyword evidence="5" id="KW-0274">FAD</keyword>
<sequence>MVWRRRGVAAKTPVAESVETRPVSSGAWPGWREFRVLRREFEDDTHTQCSFYLVPVDGAALPPFRPGQFLTFTLQVADAGEPGGQRTITRCYSLSDRPEPTCYRITIKRIPTPDDRPLVPPGASSSHFHDRIRAGDVLQVKAPSGHFFIDPDPQVPAVLIAGGIGVTPMMSMLRWCLAEQPGRTLHLYYGVRQGGEHAFKLQLEQLANSHPNFHLSVVYSRPGPNDAPERDYQQAGHVDIDLLRRTLPHGRHQFYVCGPAAMMESLVPALARWGVPQPDIHFEAFGPASVRLPGATPQAQAAGLAAPLAIHFRRSGRTLTWDGKDDTLLDFAERHDVAVASGCRSGGCGTCETKLISGRVRYANPPEHDVAPRHCLLCVGRPESALEIEA</sequence>
<dbReference type="InterPro" id="IPR012675">
    <property type="entry name" value="Beta-grasp_dom_sf"/>
</dbReference>
<dbReference type="Gene3D" id="3.40.50.80">
    <property type="entry name" value="Nucleotide-binding domain of ferredoxin-NADP reductase (FNR) module"/>
    <property type="match status" value="1"/>
</dbReference>
<dbReference type="PRINTS" id="PR00406">
    <property type="entry name" value="CYTB5RDTASE"/>
</dbReference>
<dbReference type="InterPro" id="IPR050415">
    <property type="entry name" value="MRET"/>
</dbReference>